<accession>A0A9Q9CJK8</accession>
<proteinExistence type="predicted"/>
<sequence length="258" mass="29672">MLSSCLLLCLMGCEYKEQPKLNRNQTCYELNHFLFGVKDSDGKRVGPGNNIFSDSKEVVFQDESGGIHLRLMGSKNEVLAAEIVSLDAKGWGLYEFVLEGNLDQIPAHVMVSPFLYADDKNEVDIEFSAWDETDNEQESPWLKEGNYQFIVQPYNQVGNSIRPTERLVLDCEEGIPLTSYRIYNLEDKVQIEMYEGRFEAGRLIDRWDYPHGILEGDEMRFHLNVYVKDGNLSKVQELSEPIEIILKEFNFIDASDLH</sequence>
<name>A0A9Q9CJK8_9FIRM</name>
<evidence type="ECO:0000313" key="2">
    <source>
        <dbReference type="EMBL" id="UUF07449.1"/>
    </source>
</evidence>
<dbReference type="EMBL" id="CP071249">
    <property type="protein sequence ID" value="UUF06206.1"/>
    <property type="molecule type" value="Genomic_DNA"/>
</dbReference>
<dbReference type="Proteomes" id="UP001058016">
    <property type="component" value="Chromosome"/>
</dbReference>
<evidence type="ECO:0000313" key="1">
    <source>
        <dbReference type="EMBL" id="UUF06206.1"/>
    </source>
</evidence>
<reference evidence="2 3" key="1">
    <citation type="submission" date="2021-03" db="EMBL/GenBank/DDBJ databases">
        <title>Comparative Genomics and Metabolomics in the genus Turicibacter.</title>
        <authorList>
            <person name="Maki J."/>
            <person name="Looft T."/>
        </authorList>
    </citation>
    <scope>NUCLEOTIDE SEQUENCE</scope>
    <source>
        <strain evidence="2">ISU324</strain>
        <strain evidence="1 3">MMM721</strain>
    </source>
</reference>
<evidence type="ECO:0000313" key="4">
    <source>
        <dbReference type="Proteomes" id="UP001058072"/>
    </source>
</evidence>
<protein>
    <submittedName>
        <fullName evidence="2">Uncharacterized protein</fullName>
    </submittedName>
</protein>
<dbReference type="Proteomes" id="UP001058072">
    <property type="component" value="Chromosome"/>
</dbReference>
<gene>
    <name evidence="1" type="ORF">J0J69_01035</name>
    <name evidence="2" type="ORF">J0J70_07340</name>
</gene>
<dbReference type="EMBL" id="CP071250">
    <property type="protein sequence ID" value="UUF07449.1"/>
    <property type="molecule type" value="Genomic_DNA"/>
</dbReference>
<organism evidence="2 4">
    <name type="scientific">Turicibacter bilis</name>
    <dbReference type="NCBI Taxonomy" id="2735723"/>
    <lineage>
        <taxon>Bacteria</taxon>
        <taxon>Bacillati</taxon>
        <taxon>Bacillota</taxon>
        <taxon>Erysipelotrichia</taxon>
        <taxon>Erysipelotrichales</taxon>
        <taxon>Turicibacteraceae</taxon>
        <taxon>Turicibacter</taxon>
    </lineage>
</organism>
<dbReference type="RefSeq" id="WP_212724247.1">
    <property type="nucleotide sequence ID" value="NZ_CP071249.1"/>
</dbReference>
<evidence type="ECO:0000313" key="3">
    <source>
        <dbReference type="Proteomes" id="UP001058016"/>
    </source>
</evidence>
<keyword evidence="3" id="KW-1185">Reference proteome</keyword>
<dbReference type="AlphaFoldDB" id="A0A9Q9CJK8"/>